<comment type="caution">
    <text evidence="2">The sequence shown here is derived from an EMBL/GenBank/DDBJ whole genome shotgun (WGS) entry which is preliminary data.</text>
</comment>
<keyword evidence="1" id="KW-0812">Transmembrane</keyword>
<evidence type="ECO:0000313" key="2">
    <source>
        <dbReference type="EMBL" id="MDT8999171.1"/>
    </source>
</evidence>
<evidence type="ECO:0000313" key="3">
    <source>
        <dbReference type="Proteomes" id="UP001246372"/>
    </source>
</evidence>
<dbReference type="Proteomes" id="UP001246372">
    <property type="component" value="Unassembled WGS sequence"/>
</dbReference>
<keyword evidence="3" id="KW-1185">Reference proteome</keyword>
<evidence type="ECO:0000256" key="1">
    <source>
        <dbReference type="SAM" id="Phobius"/>
    </source>
</evidence>
<evidence type="ECO:0008006" key="4">
    <source>
        <dbReference type="Google" id="ProtNLM"/>
    </source>
</evidence>
<sequence>MLAPTSQRIPERPGLGRWAMYVLWPAFLMAGVTEALVFAVIDPSDLSWFGQQPMDLSRQAIYTLSFLIFWALISLAASLTLALATLPEPPDDAHPRGWPR</sequence>
<protein>
    <recommendedName>
        <fullName evidence="4">Transmembrane protein</fullName>
    </recommendedName>
</protein>
<dbReference type="EMBL" id="JAVXZY010000002">
    <property type="protein sequence ID" value="MDT8999171.1"/>
    <property type="molecule type" value="Genomic_DNA"/>
</dbReference>
<reference evidence="2" key="1">
    <citation type="submission" date="2023-09" db="EMBL/GenBank/DDBJ databases">
        <title>Paucibacter sp. APW11 Genome sequencing and assembly.</title>
        <authorList>
            <person name="Kim I."/>
        </authorList>
    </citation>
    <scope>NUCLEOTIDE SEQUENCE</scope>
    <source>
        <strain evidence="2">APW11</strain>
    </source>
</reference>
<proteinExistence type="predicted"/>
<gene>
    <name evidence="2" type="ORF">RQP53_07815</name>
</gene>
<feature type="transmembrane region" description="Helical" evidence="1">
    <location>
        <begin position="61"/>
        <end position="86"/>
    </location>
</feature>
<accession>A0ABU3P9C9</accession>
<name>A0ABU3P9C9_9BURK</name>
<feature type="transmembrane region" description="Helical" evidence="1">
    <location>
        <begin position="21"/>
        <end position="41"/>
    </location>
</feature>
<keyword evidence="1" id="KW-0472">Membrane</keyword>
<dbReference type="RefSeq" id="WP_315649661.1">
    <property type="nucleotide sequence ID" value="NZ_JAVXZY010000002.1"/>
</dbReference>
<keyword evidence="1" id="KW-1133">Transmembrane helix</keyword>
<organism evidence="2 3">
    <name type="scientific">Roseateles aquae</name>
    <dbReference type="NCBI Taxonomy" id="3077235"/>
    <lineage>
        <taxon>Bacteria</taxon>
        <taxon>Pseudomonadati</taxon>
        <taxon>Pseudomonadota</taxon>
        <taxon>Betaproteobacteria</taxon>
        <taxon>Burkholderiales</taxon>
        <taxon>Sphaerotilaceae</taxon>
        <taxon>Roseateles</taxon>
    </lineage>
</organism>